<dbReference type="Proteomes" id="UP000828048">
    <property type="component" value="Chromosome 8"/>
</dbReference>
<comment type="caution">
    <text evidence="1">The sequence shown here is derived from an EMBL/GenBank/DDBJ whole genome shotgun (WGS) entry which is preliminary data.</text>
</comment>
<dbReference type="EMBL" id="CM037158">
    <property type="protein sequence ID" value="KAH7850759.1"/>
    <property type="molecule type" value="Genomic_DNA"/>
</dbReference>
<evidence type="ECO:0000313" key="1">
    <source>
        <dbReference type="EMBL" id="KAH7850759.1"/>
    </source>
</evidence>
<accession>A0ACB7YCB5</accession>
<protein>
    <submittedName>
        <fullName evidence="1">Uncharacterized protein</fullName>
    </submittedName>
</protein>
<organism evidence="1 2">
    <name type="scientific">Vaccinium darrowii</name>
    <dbReference type="NCBI Taxonomy" id="229202"/>
    <lineage>
        <taxon>Eukaryota</taxon>
        <taxon>Viridiplantae</taxon>
        <taxon>Streptophyta</taxon>
        <taxon>Embryophyta</taxon>
        <taxon>Tracheophyta</taxon>
        <taxon>Spermatophyta</taxon>
        <taxon>Magnoliopsida</taxon>
        <taxon>eudicotyledons</taxon>
        <taxon>Gunneridae</taxon>
        <taxon>Pentapetalae</taxon>
        <taxon>asterids</taxon>
        <taxon>Ericales</taxon>
        <taxon>Ericaceae</taxon>
        <taxon>Vaccinioideae</taxon>
        <taxon>Vaccinieae</taxon>
        <taxon>Vaccinium</taxon>
    </lineage>
</organism>
<sequence length="1233" mass="138737">MESLAVLEVGEIGSSSISSSFQHHDASSFQTTTSSTTSDGRTSLFDRDNSYGTNKTNGKAISVVDVKELGAAERHLFIDNLLKKIEDDNRSLLWNVSERMNRVGLELPTVEVRCKNLCVEAKYLAHEESPPTLWSTLKSILSVSGDVSYNGYKLNEFIPQKTSAYVSQHDVHISEMTVRETLDFSACCQGIGRGSEIMMEIISREKKAGIIPEPDIDTYMKASSIKGLHKTLRTDYILKILGLDTCADIIVGDAMRTGISGGQKRRLTTEEMMIGPSKVLLMDEISTGLDSLTSFQIITCLRQWTQITGSTTLLSILQPAPEIFDLFDDIILMAEGKIASQGPRDNVIEFFEHCGFKCPPRKGIADFLQEVCSFQKGSRKVLVSYKPNLQLHLCEDFGNTFKKFHVGQQLDEDLCQDFSTSDFYKNALSFNVYSLRKWELFKASMAGEWLLLRRNSSVHILRFVQLVVIALITMTTFLHPRMNIDVVQENYCMGSLFYALMRLVSNGIPELFMTSSRLDVFYKQRDMFFCQLLILFLLLEVSISWFRLVASVFRNPYVAVSCAFFSIVLMFYFGGFIISQTSLPTWLKWGFWVSPFAYAEIGASVNEFLAPRWQKVSPSNATIWTAILVEHGLNYSDFFYWISVDALIGFWLVFNIGFTLALTYSKPPRKSPTIIFHKSSEEQHHVASSNAPAKVKETGVVLSFKPMTITFQNVRYFIKTPKKIGGQGFESDRVQLLKDITGTFRPGVLTALMGVSGAGKTTLMDVLSGRKTSGIIEGDIRIGGYPKLQDTYTGISGYCEQTHIHSPHITILESLTYSAWLCLPQEIDQNTKSDFVQELLQMLELDGIKDALVGFPGVSGISNEQRKRLTIALKLLSNPSILFMDEPTTGLDARAAAIIIRVVKNVVNTRRIVVCTIHQPSIDIFEAFDEIMLMKRGGQIIYSGELGKHSNKLIEYFEGISGVPKIRANYNPATWMLEVTSPSSEAELGLDFAGLFEEFTLYRNGEQDLFNITGAIFVAILNMGIGNCSTVIPFIATERSIVYKERFSGMYSPWAYSLAQVTIEIPYVFLQVVLFVIITYPAIGFYSSIDKVLWYMYIMFCTMLYFTYFGMLVFALTPKVQTASILASFSYTLMSLFAGFLIPGPNVPKWWVWFYRICPTAWSLQGLLTSQYGDIEKEIIVFGEQKAINAFLRSYYGYHHHLLGVVALVLFAFPLAFAAGFAYATAKLNFQRR</sequence>
<reference evidence="1 2" key="1">
    <citation type="journal article" date="2021" name="Hortic Res">
        <title>High-quality reference genome and annotation aids understanding of berry development for evergreen blueberry (Vaccinium darrowii).</title>
        <authorList>
            <person name="Yu J."/>
            <person name="Hulse-Kemp A.M."/>
            <person name="Babiker E."/>
            <person name="Staton M."/>
        </authorList>
    </citation>
    <scope>NUCLEOTIDE SEQUENCE [LARGE SCALE GENOMIC DNA]</scope>
    <source>
        <strain evidence="2">cv. NJ 8807/NJ 8810</strain>
        <tissue evidence="1">Young leaf</tissue>
    </source>
</reference>
<evidence type="ECO:0000313" key="2">
    <source>
        <dbReference type="Proteomes" id="UP000828048"/>
    </source>
</evidence>
<proteinExistence type="predicted"/>
<keyword evidence="2" id="KW-1185">Reference proteome</keyword>
<gene>
    <name evidence="1" type="ORF">Vadar_002572</name>
</gene>
<name>A0ACB7YCB5_9ERIC</name>